<name>A0A256III1_9EURY</name>
<sequence length="357" mass="38710">MIGTTLEEVRDHIERLASDDGEYRLVCARYGDRPVPAAGLRFPDRPTARAAARATEQYRAALRRYDPKVPRYDVVVCQRYERAEGHPDPESGRPGTGPRAPESDGGDVPDRIHDEDRWDLSEPVVNGRGRRNERRRRLVEFCHRIAAAVFEALSEGGWRDAERAVMDRYFELAESVPDPDDLCLCLLEGMAAELADRLAAGDRAEVLSRAADRLESPSVDAFDGDGSGEGGGSTDAGEDGDPADPLSATLGDLRDHGLLEGFVRVPTVSEGRDVDAGAGAVAETARIAGYALSPRNGSLPVLPIAVELVRRSPERRPTGTRVEPTDNGWTIRVAFDGDDGDADPEGLITSPIRPPEP</sequence>
<dbReference type="InterPro" id="IPR055974">
    <property type="entry name" value="DUF7552"/>
</dbReference>
<feature type="region of interest" description="Disordered" evidence="1">
    <location>
        <begin position="336"/>
        <end position="357"/>
    </location>
</feature>
<comment type="caution">
    <text evidence="4">The sequence shown here is derived from an EMBL/GenBank/DDBJ whole genome shotgun (WGS) entry which is preliminary data.</text>
</comment>
<organism evidence="4 5">
    <name type="scientific">Halorubrum halodurans</name>
    <dbReference type="NCBI Taxonomy" id="1383851"/>
    <lineage>
        <taxon>Archaea</taxon>
        <taxon>Methanobacteriati</taxon>
        <taxon>Methanobacteriota</taxon>
        <taxon>Stenosarchaea group</taxon>
        <taxon>Halobacteria</taxon>
        <taxon>Halobacteriales</taxon>
        <taxon>Haloferacaceae</taxon>
        <taxon>Halorubrum</taxon>
    </lineage>
</organism>
<feature type="compositionally biased region" description="Basic and acidic residues" evidence="1">
    <location>
        <begin position="80"/>
        <end position="91"/>
    </location>
</feature>
<evidence type="ECO:0000313" key="5">
    <source>
        <dbReference type="Proteomes" id="UP000216308"/>
    </source>
</evidence>
<protein>
    <submittedName>
        <fullName evidence="4">Uncharacterized protein</fullName>
    </submittedName>
</protein>
<feature type="domain" description="DUF7552" evidence="3">
    <location>
        <begin position="5"/>
        <end position="79"/>
    </location>
</feature>
<evidence type="ECO:0000259" key="2">
    <source>
        <dbReference type="Pfam" id="PF24420"/>
    </source>
</evidence>
<dbReference type="EMBL" id="NHPJ01000091">
    <property type="protein sequence ID" value="OYR56361.1"/>
    <property type="molecule type" value="Genomic_DNA"/>
</dbReference>
<dbReference type="OrthoDB" id="342580at2157"/>
<dbReference type="Pfam" id="PF24420">
    <property type="entry name" value="DUF7551"/>
    <property type="match status" value="1"/>
</dbReference>
<feature type="domain" description="DUF7551" evidence="2">
    <location>
        <begin position="138"/>
        <end position="340"/>
    </location>
</feature>
<feature type="compositionally biased region" description="Gly residues" evidence="1">
    <location>
        <begin position="225"/>
        <end position="234"/>
    </location>
</feature>
<evidence type="ECO:0000256" key="1">
    <source>
        <dbReference type="SAM" id="MobiDB-lite"/>
    </source>
</evidence>
<feature type="region of interest" description="Disordered" evidence="1">
    <location>
        <begin position="80"/>
        <end position="124"/>
    </location>
</feature>
<dbReference type="Proteomes" id="UP000216308">
    <property type="component" value="Unassembled WGS sequence"/>
</dbReference>
<reference evidence="4 5" key="1">
    <citation type="journal article" date="2014" name="Front. Microbiol.">
        <title>Population and genomic analysis of the genus Halorubrum.</title>
        <authorList>
            <person name="Fullmer M.S."/>
            <person name="Soucy S.M."/>
            <person name="Swithers K.S."/>
            <person name="Makkay A.M."/>
            <person name="Wheeler R."/>
            <person name="Ventosa A."/>
            <person name="Gogarten J.P."/>
            <person name="Papke R.T."/>
        </authorList>
    </citation>
    <scope>NUCLEOTIDE SEQUENCE [LARGE SCALE GENOMIC DNA]</scope>
    <source>
        <strain evidence="4 5">Cb34</strain>
    </source>
</reference>
<feature type="region of interest" description="Disordered" evidence="1">
    <location>
        <begin position="217"/>
        <end position="247"/>
    </location>
</feature>
<gene>
    <name evidence="4" type="ORF">DJ70_09190</name>
</gene>
<accession>A0A256III1</accession>
<feature type="compositionally biased region" description="Basic and acidic residues" evidence="1">
    <location>
        <begin position="108"/>
        <end position="120"/>
    </location>
</feature>
<dbReference type="AlphaFoldDB" id="A0A256III1"/>
<dbReference type="Pfam" id="PF24422">
    <property type="entry name" value="DUF7552"/>
    <property type="match status" value="1"/>
</dbReference>
<dbReference type="RefSeq" id="WP_094532207.1">
    <property type="nucleotide sequence ID" value="NZ_NHPJ01000091.1"/>
</dbReference>
<evidence type="ECO:0000259" key="3">
    <source>
        <dbReference type="Pfam" id="PF24422"/>
    </source>
</evidence>
<dbReference type="InterPro" id="IPR055973">
    <property type="entry name" value="DUF7551"/>
</dbReference>
<proteinExistence type="predicted"/>
<evidence type="ECO:0000313" key="4">
    <source>
        <dbReference type="EMBL" id="OYR56361.1"/>
    </source>
</evidence>
<keyword evidence="5" id="KW-1185">Reference proteome</keyword>